<feature type="signal peptide" evidence="1">
    <location>
        <begin position="1"/>
        <end position="19"/>
    </location>
</feature>
<sequence length="202" mass="23678">MNLKLLTLIAFSLLLLSCASPPPRDVNNICHIFKQYPRWYSDAQDVERRWRIPISVQMAIIHQESKFDANAKPPRTKLLWIIPWKRPSTAYGYSQALHSTWRLYKRAGDGGRYLASRDVFADAVDFIGWYANQANRRAGIPRNDAYRLYLAYHEGIGGYQYRTYLKKPWLIQVARKVKARSYLYQAQLSQCKASLNSKPWYR</sequence>
<gene>
    <name evidence="3" type="ORF">Lfee_2996</name>
    <name evidence="5" type="ORF">NCTC11978_01435</name>
    <name evidence="4" type="ORF">NCTC12022_01895</name>
</gene>
<organism evidence="3 6">
    <name type="scientific">Legionella feeleii</name>
    <dbReference type="NCBI Taxonomy" id="453"/>
    <lineage>
        <taxon>Bacteria</taxon>
        <taxon>Pseudomonadati</taxon>
        <taxon>Pseudomonadota</taxon>
        <taxon>Gammaproteobacteria</taxon>
        <taxon>Legionellales</taxon>
        <taxon>Legionellaceae</taxon>
        <taxon>Legionella</taxon>
    </lineage>
</organism>
<dbReference type="Proteomes" id="UP000054698">
    <property type="component" value="Unassembled WGS sequence"/>
</dbReference>
<keyword evidence="6" id="KW-1185">Reference proteome</keyword>
<dbReference type="Proteomes" id="UP000254033">
    <property type="component" value="Unassembled WGS sequence"/>
</dbReference>
<dbReference type="SUPFAM" id="SSF53955">
    <property type="entry name" value="Lysozyme-like"/>
    <property type="match status" value="1"/>
</dbReference>
<evidence type="ECO:0000313" key="8">
    <source>
        <dbReference type="Proteomes" id="UP000254033"/>
    </source>
</evidence>
<dbReference type="EMBL" id="UASS01000017">
    <property type="protein sequence ID" value="SPX61156.1"/>
    <property type="molecule type" value="Genomic_DNA"/>
</dbReference>
<reference evidence="7 8" key="2">
    <citation type="submission" date="2018-06" db="EMBL/GenBank/DDBJ databases">
        <authorList>
            <consortium name="Pathogen Informatics"/>
            <person name="Doyle S."/>
        </authorList>
    </citation>
    <scope>NUCLEOTIDE SEQUENCE [LARGE SCALE GENOMIC DNA]</scope>
    <source>
        <strain evidence="5 8">NCTC11978</strain>
        <strain evidence="4 7">NCTC12022</strain>
    </source>
</reference>
<dbReference type="RefSeq" id="WP_058447792.1">
    <property type="nucleotide sequence ID" value="NZ_CAAAHT010000004.1"/>
</dbReference>
<dbReference type="PROSITE" id="PS51257">
    <property type="entry name" value="PROKAR_LIPOPROTEIN"/>
    <property type="match status" value="1"/>
</dbReference>
<dbReference type="Proteomes" id="UP000251942">
    <property type="component" value="Unassembled WGS sequence"/>
</dbReference>
<reference evidence="3 6" key="1">
    <citation type="submission" date="2015-11" db="EMBL/GenBank/DDBJ databases">
        <title>Genomic analysis of 38 Legionella species identifies large and diverse effector repertoires.</title>
        <authorList>
            <person name="Burstein D."/>
            <person name="Amaro F."/>
            <person name="Zusman T."/>
            <person name="Lifshitz Z."/>
            <person name="Cohen O."/>
            <person name="Gilbert J.A."/>
            <person name="Pupko T."/>
            <person name="Shuman H.A."/>
            <person name="Segal G."/>
        </authorList>
    </citation>
    <scope>NUCLEOTIDE SEQUENCE [LARGE SCALE GENOMIC DNA]</scope>
    <source>
        <strain evidence="3 6">WO-44C</strain>
    </source>
</reference>
<proteinExistence type="predicted"/>
<evidence type="ECO:0000313" key="5">
    <source>
        <dbReference type="EMBL" id="STX38251.1"/>
    </source>
</evidence>
<accession>A0A0W0TIA3</accession>
<feature type="chain" id="PRO_5033244505" evidence="1">
    <location>
        <begin position="20"/>
        <end position="202"/>
    </location>
</feature>
<dbReference type="STRING" id="453.Lfee_2996"/>
<dbReference type="EMBL" id="LNYB01000085">
    <property type="protein sequence ID" value="KTC95332.1"/>
    <property type="molecule type" value="Genomic_DNA"/>
</dbReference>
<dbReference type="PATRIC" id="fig|453.4.peg.3268"/>
<evidence type="ECO:0000313" key="7">
    <source>
        <dbReference type="Proteomes" id="UP000251942"/>
    </source>
</evidence>
<feature type="domain" description="Transglycosylase SLT" evidence="2">
    <location>
        <begin position="7"/>
        <end position="191"/>
    </location>
</feature>
<dbReference type="CDD" id="cd00442">
    <property type="entry name" value="Lyz-like"/>
    <property type="match status" value="1"/>
</dbReference>
<dbReference type="Gene3D" id="1.10.530.10">
    <property type="match status" value="1"/>
</dbReference>
<dbReference type="AlphaFoldDB" id="A0A0W0TIA3"/>
<dbReference type="OrthoDB" id="9789144at2"/>
<evidence type="ECO:0000313" key="6">
    <source>
        <dbReference type="Proteomes" id="UP000054698"/>
    </source>
</evidence>
<evidence type="ECO:0000256" key="1">
    <source>
        <dbReference type="SAM" id="SignalP"/>
    </source>
</evidence>
<keyword evidence="1" id="KW-0732">Signal</keyword>
<evidence type="ECO:0000259" key="2">
    <source>
        <dbReference type="Pfam" id="PF19489"/>
    </source>
</evidence>
<name>A0A0W0TIA3_9GAMM</name>
<dbReference type="EMBL" id="UGNY01000001">
    <property type="protein sequence ID" value="STX38251.1"/>
    <property type="molecule type" value="Genomic_DNA"/>
</dbReference>
<dbReference type="Pfam" id="PF19489">
    <property type="entry name" value="SLT_4"/>
    <property type="match status" value="1"/>
</dbReference>
<evidence type="ECO:0000313" key="4">
    <source>
        <dbReference type="EMBL" id="SPX61156.1"/>
    </source>
</evidence>
<protein>
    <submittedName>
        <fullName evidence="3">Transcriptional regulator</fullName>
    </submittedName>
</protein>
<dbReference type="InterPro" id="IPR045795">
    <property type="entry name" value="SLT_4"/>
</dbReference>
<dbReference type="InterPro" id="IPR023346">
    <property type="entry name" value="Lysozyme-like_dom_sf"/>
</dbReference>
<evidence type="ECO:0000313" key="3">
    <source>
        <dbReference type="EMBL" id="KTC95332.1"/>
    </source>
</evidence>